<dbReference type="GO" id="GO:0008757">
    <property type="term" value="F:S-adenosylmethionine-dependent methyltransferase activity"/>
    <property type="evidence" value="ECO:0007669"/>
    <property type="project" value="UniProtKB-ARBA"/>
</dbReference>
<name>A0A0A1USU2_9HYPO</name>
<dbReference type="OrthoDB" id="2529286at2759"/>
<dbReference type="InterPro" id="IPR019410">
    <property type="entry name" value="Methyltransf_16"/>
</dbReference>
<organism evidence="1 2">
    <name type="scientific">Metarhizium robertsii</name>
    <dbReference type="NCBI Taxonomy" id="568076"/>
    <lineage>
        <taxon>Eukaryota</taxon>
        <taxon>Fungi</taxon>
        <taxon>Dikarya</taxon>
        <taxon>Ascomycota</taxon>
        <taxon>Pezizomycotina</taxon>
        <taxon>Sordariomycetes</taxon>
        <taxon>Hypocreomycetidae</taxon>
        <taxon>Hypocreales</taxon>
        <taxon>Clavicipitaceae</taxon>
        <taxon>Metarhizium</taxon>
    </lineage>
</organism>
<protein>
    <submittedName>
        <fullName evidence="1">Methyltransferase</fullName>
    </submittedName>
</protein>
<keyword evidence="1" id="KW-0808">Transferase</keyword>
<dbReference type="AlphaFoldDB" id="A0A0A1USU2"/>
<keyword evidence="1" id="KW-0489">Methyltransferase</keyword>
<comment type="caution">
    <text evidence="1">The sequence shown here is derived from an EMBL/GenBank/DDBJ whole genome shotgun (WGS) entry which is preliminary data.</text>
</comment>
<accession>A0A0A1USU2</accession>
<dbReference type="EMBL" id="JELW01000022">
    <property type="protein sequence ID" value="EXU99005.1"/>
    <property type="molecule type" value="Genomic_DNA"/>
</dbReference>
<dbReference type="GO" id="GO:0032259">
    <property type="term" value="P:methylation"/>
    <property type="evidence" value="ECO:0007669"/>
    <property type="project" value="UniProtKB-KW"/>
</dbReference>
<dbReference type="GO" id="GO:0005829">
    <property type="term" value="C:cytosol"/>
    <property type="evidence" value="ECO:0007669"/>
    <property type="project" value="TreeGrafter"/>
</dbReference>
<dbReference type="Gene3D" id="3.40.50.150">
    <property type="entry name" value="Vaccinia Virus protein VP39"/>
    <property type="match status" value="1"/>
</dbReference>
<dbReference type="Proteomes" id="UP000030151">
    <property type="component" value="Unassembled WGS sequence"/>
</dbReference>
<proteinExistence type="predicted"/>
<evidence type="ECO:0000313" key="1">
    <source>
        <dbReference type="EMBL" id="EXU99005.1"/>
    </source>
</evidence>
<dbReference type="HOGENOM" id="CLU_051532_1_1_1"/>
<dbReference type="PANTHER" id="PTHR14614:SF109">
    <property type="entry name" value="RIBOSOMAL LYSINE N-METHYLTRANSFERASE 5"/>
    <property type="match status" value="1"/>
</dbReference>
<dbReference type="GO" id="GO:0032991">
    <property type="term" value="C:protein-containing complex"/>
    <property type="evidence" value="ECO:0007669"/>
    <property type="project" value="TreeGrafter"/>
</dbReference>
<dbReference type="SUPFAM" id="SSF53335">
    <property type="entry name" value="S-adenosyl-L-methionine-dependent methyltransferases"/>
    <property type="match status" value="1"/>
</dbReference>
<reference evidence="1 2" key="1">
    <citation type="submission" date="2014-02" db="EMBL/GenBank/DDBJ databases">
        <title>The genome sequence of the entomopathogenic fungus Metarhizium robertsii ARSEF 2575.</title>
        <authorList>
            <person name="Giuliano Garisto Donzelli B."/>
            <person name="Roe B.A."/>
            <person name="Macmil S.L."/>
            <person name="Krasnoff S.B."/>
            <person name="Gibson D.M."/>
        </authorList>
    </citation>
    <scope>NUCLEOTIDE SEQUENCE [LARGE SCALE GENOMIC DNA]</scope>
    <source>
        <strain evidence="1 2">ARSEF 2575</strain>
    </source>
</reference>
<dbReference type="PANTHER" id="PTHR14614">
    <property type="entry name" value="HEPATOCELLULAR CARCINOMA-ASSOCIATED ANTIGEN"/>
    <property type="match status" value="1"/>
</dbReference>
<evidence type="ECO:0000313" key="2">
    <source>
        <dbReference type="Proteomes" id="UP000030151"/>
    </source>
</evidence>
<gene>
    <name evidence="1" type="ORF">X797_008003</name>
</gene>
<dbReference type="Pfam" id="PF10294">
    <property type="entry name" value="Methyltransf_16"/>
    <property type="match status" value="1"/>
</dbReference>
<sequence>MPFEDLLPFLEEEIKDADEETFLLYSNAIPSQNLGFIDPKATSLEITLADRDLTIHQSPTVLGSTRAGGTTGAVLWKVAPLFAEWLSSPTNPLFTSGILAPSSTVLELGCGISPLNALAVAPRISRYVLSDQGYVQKLVEQNLSANRAPAGRSRSRAKSVQAEGDVHFRPLDWEQDEVTPGLAAPGSSFDVVLAADCVYNYALAGPFVQTCVDVCALRGREVDDGGDGAACVCVVAQQLRNDEVFRLWLSAFMDGFRVWRVKGELLGGLGRDGRPSSGVTPCPMLPEKSPPPTASLVTIDVEPVSAAGRGDLGVDVARNDVVHALTSAVSVHSSARLVSTEARTFSAQFSLNAPSWVIPDVRRILASSQMP</sequence>
<dbReference type="InterPro" id="IPR029063">
    <property type="entry name" value="SAM-dependent_MTases_sf"/>
</dbReference>